<sequence>MASDADLMTRHQVKKPQDVGMFYKKENKRSKFLKCYFWIFT</sequence>
<protein>
    <submittedName>
        <fullName evidence="1">Uncharacterized protein</fullName>
    </submittedName>
</protein>
<dbReference type="KEGG" id="etr:ETAE_2257"/>
<evidence type="ECO:0000313" key="2">
    <source>
        <dbReference type="Proteomes" id="UP000002634"/>
    </source>
</evidence>
<keyword evidence="2" id="KW-1185">Reference proteome</keyword>
<dbReference type="Proteomes" id="UP000002634">
    <property type="component" value="Chromosome"/>
</dbReference>
<organism evidence="1 2">
    <name type="scientific">Edwardsiella piscicida</name>
    <dbReference type="NCBI Taxonomy" id="1263550"/>
    <lineage>
        <taxon>Bacteria</taxon>
        <taxon>Pseudomonadati</taxon>
        <taxon>Pseudomonadota</taxon>
        <taxon>Gammaproteobacteria</taxon>
        <taxon>Enterobacterales</taxon>
        <taxon>Hafniaceae</taxon>
        <taxon>Edwardsiella</taxon>
    </lineage>
</organism>
<accession>A0AAU8PQ16</accession>
<proteinExistence type="predicted"/>
<name>A0AAU8PQ16_EDWPI</name>
<dbReference type="EMBL" id="CP001135">
    <property type="protein sequence ID" value="ACY85092.1"/>
    <property type="molecule type" value="Genomic_DNA"/>
</dbReference>
<dbReference type="AlphaFoldDB" id="A0AAU8PQ16"/>
<evidence type="ECO:0000313" key="1">
    <source>
        <dbReference type="EMBL" id="ACY85092.1"/>
    </source>
</evidence>
<gene>
    <name evidence="1" type="ordered locus">ETAE_2257</name>
</gene>
<reference evidence="1 2" key="1">
    <citation type="journal article" date="2009" name="PLoS ONE">
        <title>Genome sequence of the versatile fish pathogen Edwardsiella tarda provides insights into its adaptation to broad host ranges and intracellular niches.</title>
        <authorList>
            <person name="Wang Q."/>
            <person name="Yang M."/>
            <person name="Xiao J."/>
            <person name="Wu H."/>
            <person name="Wang X."/>
            <person name="Lv Y."/>
            <person name="Xu L."/>
            <person name="Zheng H."/>
            <person name="Wang S."/>
            <person name="Zhao G."/>
            <person name="Liu Q."/>
            <person name="Zhang Y."/>
        </authorList>
    </citation>
    <scope>NUCLEOTIDE SEQUENCE [LARGE SCALE GENOMIC DNA]</scope>
    <source>
        <strain evidence="2">EIB202 / CCTCC M208068</strain>
    </source>
</reference>